<dbReference type="AlphaFoldDB" id="A0A1I2LBY0"/>
<dbReference type="Proteomes" id="UP000199645">
    <property type="component" value="Unassembled WGS sequence"/>
</dbReference>
<dbReference type="EMBL" id="FONV01000021">
    <property type="protein sequence ID" value="SFF76902.1"/>
    <property type="molecule type" value="Genomic_DNA"/>
</dbReference>
<dbReference type="STRING" id="35752.SAMN05421541_12148"/>
<accession>A0A1I2LBY0</accession>
<organism evidence="1 2">
    <name type="scientific">Actinoplanes philippinensis</name>
    <dbReference type="NCBI Taxonomy" id="35752"/>
    <lineage>
        <taxon>Bacteria</taxon>
        <taxon>Bacillati</taxon>
        <taxon>Actinomycetota</taxon>
        <taxon>Actinomycetes</taxon>
        <taxon>Micromonosporales</taxon>
        <taxon>Micromonosporaceae</taxon>
        <taxon>Actinoplanes</taxon>
    </lineage>
</organism>
<reference evidence="1 2" key="1">
    <citation type="submission" date="2016-10" db="EMBL/GenBank/DDBJ databases">
        <authorList>
            <person name="de Groot N.N."/>
        </authorList>
    </citation>
    <scope>NUCLEOTIDE SEQUENCE [LARGE SCALE GENOMIC DNA]</scope>
    <source>
        <strain evidence="1 2">DSM 43019</strain>
    </source>
</reference>
<name>A0A1I2LBY0_9ACTN</name>
<dbReference type="OrthoDB" id="3381497at2"/>
<evidence type="ECO:0000313" key="1">
    <source>
        <dbReference type="EMBL" id="SFF76902.1"/>
    </source>
</evidence>
<proteinExistence type="predicted"/>
<sequence>MHIDSKAERLVREALDAVVKRDVARFADALVALSGPEVATAGYRLAASVVFAVLQEQYRGQPPAEEIRAVAEEVADAENWTDLTADEIETFLATYYAGATVDTVMPIERAVLVAYVLAANLLASYHNDGEWWFNYLDRVELALETAP</sequence>
<keyword evidence="2" id="KW-1185">Reference proteome</keyword>
<dbReference type="RefSeq" id="WP_093621319.1">
    <property type="nucleotide sequence ID" value="NZ_BOMT01000073.1"/>
</dbReference>
<evidence type="ECO:0000313" key="2">
    <source>
        <dbReference type="Proteomes" id="UP000199645"/>
    </source>
</evidence>
<protein>
    <submittedName>
        <fullName evidence="1">Uncharacterized protein</fullName>
    </submittedName>
</protein>
<gene>
    <name evidence="1" type="ORF">SAMN05421541_12148</name>
</gene>